<dbReference type="EMBL" id="VOPW01000002">
    <property type="protein sequence ID" value="TXC62143.1"/>
    <property type="molecule type" value="Genomic_DNA"/>
</dbReference>
<dbReference type="Pfam" id="PF17989">
    <property type="entry name" value="ALP_N"/>
    <property type="match status" value="1"/>
</dbReference>
<evidence type="ECO:0000259" key="2">
    <source>
        <dbReference type="Pfam" id="PF21522"/>
    </source>
</evidence>
<dbReference type="SUPFAM" id="SSF53067">
    <property type="entry name" value="Actin-like ATPase domain"/>
    <property type="match status" value="2"/>
</dbReference>
<reference evidence="3 4" key="1">
    <citation type="submission" date="2019-08" db="EMBL/GenBank/DDBJ databases">
        <authorList>
            <person name="Khan S.A."/>
            <person name="Jeon C.O."/>
            <person name="Jeong S.E."/>
        </authorList>
    </citation>
    <scope>NUCLEOTIDE SEQUENCE [LARGE SCALE GENOMIC DNA]</scope>
    <source>
        <strain evidence="4">IMCC1728</strain>
    </source>
</reference>
<name>A0A5C6TNZ4_9BURK</name>
<dbReference type="InterPro" id="IPR040607">
    <property type="entry name" value="ALP_N"/>
</dbReference>
<organism evidence="3 4">
    <name type="scientific">Piscinibacter aquaticus</name>
    <dbReference type="NCBI Taxonomy" id="392597"/>
    <lineage>
        <taxon>Bacteria</taxon>
        <taxon>Pseudomonadati</taxon>
        <taxon>Pseudomonadota</taxon>
        <taxon>Betaproteobacteria</taxon>
        <taxon>Burkholderiales</taxon>
        <taxon>Sphaerotilaceae</taxon>
        <taxon>Piscinibacter</taxon>
    </lineage>
</organism>
<keyword evidence="4" id="KW-1185">Reference proteome</keyword>
<dbReference type="InterPro" id="IPR043129">
    <property type="entry name" value="ATPase_NBD"/>
</dbReference>
<accession>A0A5C6TNZ4</accession>
<protein>
    <submittedName>
        <fullName evidence="3">ParM/StbA family protein</fullName>
    </submittedName>
</protein>
<proteinExistence type="predicted"/>
<dbReference type="AlphaFoldDB" id="A0A5C6TNZ4"/>
<feature type="domain" description="Actin-like protein N-terminal" evidence="1">
    <location>
        <begin position="6"/>
        <end position="137"/>
    </location>
</feature>
<comment type="caution">
    <text evidence="3">The sequence shown here is derived from an EMBL/GenBank/DDBJ whole genome shotgun (WGS) entry which is preliminary data.</text>
</comment>
<evidence type="ECO:0000313" key="3">
    <source>
        <dbReference type="EMBL" id="TXC62143.1"/>
    </source>
</evidence>
<gene>
    <name evidence="3" type="ORF">FSC37_22570</name>
</gene>
<evidence type="ECO:0000313" key="4">
    <source>
        <dbReference type="Proteomes" id="UP000321832"/>
    </source>
</evidence>
<dbReference type="InterPro" id="IPR049067">
    <property type="entry name" value="MreB-like_C"/>
</dbReference>
<sequence>METVIALDVGHSAVKVVADSGGLRQQLMFRSVAIPAFHISEDSARAAADRDTVTVAGQPYFFGDTAVVQGRADVESGLSESWITTPQYAALFLGAVKRLSLLPNPVTSDRAIFVVGLPAKYFAQQRSLLKTTLQQHVPGAEIIVRPQPMGPYCCIQFNPDGTENRERNMADESWGVVEVGHFTSDFALFKGGVWTEHGSGSCKGGYVAAEELSRLLQERDGINVSPLEATAAIEAGSIRIFGKKVDIKPYLQSAGMPIAAEILEHATGLMERDARALDGIIIAGGGAPLVYQQLQAKWPHTVLADNSRMTVAEGFCRLGCALRADRRLRAARAAAQATKQPA</sequence>
<feature type="domain" description="Actin homologue MreB-like C-terminal" evidence="2">
    <location>
        <begin position="176"/>
        <end position="295"/>
    </location>
</feature>
<dbReference type="Proteomes" id="UP000321832">
    <property type="component" value="Unassembled WGS sequence"/>
</dbReference>
<dbReference type="Gene3D" id="3.30.420.40">
    <property type="match status" value="2"/>
</dbReference>
<dbReference type="Pfam" id="PF21522">
    <property type="entry name" value="MreB-like_C"/>
    <property type="match status" value="1"/>
</dbReference>
<evidence type="ECO:0000259" key="1">
    <source>
        <dbReference type="Pfam" id="PF17989"/>
    </source>
</evidence>